<dbReference type="PANTHER" id="PTHR44591:SF19">
    <property type="entry name" value="TWO-COMPONENT RESPONSE REGULATOR-RELATED"/>
    <property type="match status" value="1"/>
</dbReference>
<comment type="caution">
    <text evidence="4">The sequence shown here is derived from an EMBL/GenBank/DDBJ whole genome shotgun (WGS) entry which is preliminary data.</text>
</comment>
<dbReference type="PANTHER" id="PTHR44591">
    <property type="entry name" value="STRESS RESPONSE REGULATOR PROTEIN 1"/>
    <property type="match status" value="1"/>
</dbReference>
<dbReference type="PROSITE" id="PS50110">
    <property type="entry name" value="RESPONSE_REGULATORY"/>
    <property type="match status" value="2"/>
</dbReference>
<comment type="caution">
    <text evidence="2">Lacks conserved residue(s) required for the propagation of feature annotation.</text>
</comment>
<evidence type="ECO:0000313" key="4">
    <source>
        <dbReference type="EMBL" id="MDR6101739.1"/>
    </source>
</evidence>
<evidence type="ECO:0000256" key="2">
    <source>
        <dbReference type="PROSITE-ProRule" id="PRU00169"/>
    </source>
</evidence>
<dbReference type="Proteomes" id="UP001255601">
    <property type="component" value="Unassembled WGS sequence"/>
</dbReference>
<dbReference type="GO" id="GO:0000160">
    <property type="term" value="P:phosphorelay signal transduction system"/>
    <property type="evidence" value="ECO:0007669"/>
    <property type="project" value="InterPro"/>
</dbReference>
<dbReference type="SUPFAM" id="SSF52172">
    <property type="entry name" value="CheY-like"/>
    <property type="match status" value="2"/>
</dbReference>
<proteinExistence type="predicted"/>
<dbReference type="Gene3D" id="3.40.50.2300">
    <property type="match status" value="2"/>
</dbReference>
<dbReference type="AlphaFoldDB" id="A0AAJ2ERF2"/>
<feature type="domain" description="Response regulatory" evidence="3">
    <location>
        <begin position="8"/>
        <end position="122"/>
    </location>
</feature>
<dbReference type="CDD" id="cd17569">
    <property type="entry name" value="REC_HupR-like"/>
    <property type="match status" value="1"/>
</dbReference>
<evidence type="ECO:0000256" key="1">
    <source>
        <dbReference type="ARBA" id="ARBA00022553"/>
    </source>
</evidence>
<keyword evidence="4" id="KW-0238">DNA-binding</keyword>
<dbReference type="Pfam" id="PF00072">
    <property type="entry name" value="Response_reg"/>
    <property type="match status" value="2"/>
</dbReference>
<feature type="domain" description="Response regulatory" evidence="3">
    <location>
        <begin position="153"/>
        <end position="267"/>
    </location>
</feature>
<name>A0AAJ2ERF2_9HYPH</name>
<evidence type="ECO:0000313" key="5">
    <source>
        <dbReference type="Proteomes" id="UP001255601"/>
    </source>
</evidence>
<reference evidence="4" key="1">
    <citation type="submission" date="2023-08" db="EMBL/GenBank/DDBJ databases">
        <title>Functional and genomic diversity of the sorghum phyllosphere microbiome.</title>
        <authorList>
            <person name="Shade A."/>
        </authorList>
    </citation>
    <scope>NUCLEOTIDE SEQUENCE</scope>
    <source>
        <strain evidence="4">SORGH_AS_0974</strain>
    </source>
</reference>
<dbReference type="EMBL" id="JAVIZC010000002">
    <property type="protein sequence ID" value="MDR6101739.1"/>
    <property type="molecule type" value="Genomic_DNA"/>
</dbReference>
<keyword evidence="1 2" id="KW-0597">Phosphoprotein</keyword>
<protein>
    <submittedName>
        <fullName evidence="4">DNA-binding NtrC family response regulator</fullName>
    </submittedName>
</protein>
<dbReference type="GO" id="GO:0003677">
    <property type="term" value="F:DNA binding"/>
    <property type="evidence" value="ECO:0007669"/>
    <property type="project" value="UniProtKB-KW"/>
</dbReference>
<feature type="modified residue" description="4-aspartylphosphate" evidence="2">
    <location>
        <position position="56"/>
    </location>
</feature>
<dbReference type="InterPro" id="IPR001789">
    <property type="entry name" value="Sig_transdc_resp-reg_receiver"/>
</dbReference>
<accession>A0AAJ2ERF2</accession>
<organism evidence="4 5">
    <name type="scientific">Agrobacterium larrymoorei</name>
    <dbReference type="NCBI Taxonomy" id="160699"/>
    <lineage>
        <taxon>Bacteria</taxon>
        <taxon>Pseudomonadati</taxon>
        <taxon>Pseudomonadota</taxon>
        <taxon>Alphaproteobacteria</taxon>
        <taxon>Hyphomicrobiales</taxon>
        <taxon>Rhizobiaceae</taxon>
        <taxon>Rhizobium/Agrobacterium group</taxon>
        <taxon>Agrobacterium</taxon>
    </lineage>
</organism>
<gene>
    <name evidence="4" type="ORF">QE369_001936</name>
</gene>
<dbReference type="RefSeq" id="WP_309770657.1">
    <property type="nucleotide sequence ID" value="NZ_JAVIZC010000002.1"/>
</dbReference>
<sequence length="315" mass="34591">MIHDYHSAILFVDDEERIVRLLKMIFRTQYKVFTALSAADALEILDANRVDVIVCDQRMPSVTGIELLAQVRLRRPEVVRILLTGYSDLVAIIGSVNQGEVHRFLNKPWDQTEIRETIAEAAELADSLRQTLDAVGPLWNGDAGGPQFSVTSQVLVLDEVEADCESIAGLLAEDYEVVVAASVVEAIEILSSRQVGVIITAAELGSLDVTDLLAEIAGLDPAITVVATNAAPHSDAVIKLINAGRIFRFAIKPINAALVQTAVNDAMREHHRRLADPRVVRRRMRTGAFAGNINENGDNSPFKIALRRSIRRNED</sequence>
<dbReference type="InterPro" id="IPR050595">
    <property type="entry name" value="Bact_response_regulator"/>
</dbReference>
<evidence type="ECO:0000259" key="3">
    <source>
        <dbReference type="PROSITE" id="PS50110"/>
    </source>
</evidence>
<dbReference type="InterPro" id="IPR011006">
    <property type="entry name" value="CheY-like_superfamily"/>
</dbReference>
<dbReference type="SMART" id="SM00448">
    <property type="entry name" value="REC"/>
    <property type="match status" value="2"/>
</dbReference>